<dbReference type="EnsemblPlants" id="Pp3c5_10140V3.6">
    <property type="protein sequence ID" value="Pp3c5_10140V3.6"/>
    <property type="gene ID" value="Pp3c5_10140"/>
</dbReference>
<dbReference type="SMART" id="SM00271">
    <property type="entry name" value="DnaJ"/>
    <property type="match status" value="1"/>
</dbReference>
<evidence type="ECO:0000259" key="2">
    <source>
        <dbReference type="PROSITE" id="PS50076"/>
    </source>
</evidence>
<evidence type="ECO:0000313" key="4">
    <source>
        <dbReference type="EnsemblPlants" id="Pp3c5_10140V3.1"/>
    </source>
</evidence>
<dbReference type="InterPro" id="IPR036869">
    <property type="entry name" value="J_dom_sf"/>
</dbReference>
<dbReference type="AlphaFoldDB" id="A0A2K1KJ58"/>
<gene>
    <name evidence="4" type="primary">LOC112282998</name>
    <name evidence="3" type="ORF">PHYPA_007478</name>
</gene>
<sequence>MYFTRSLRLQFSRAYSSVGGGSENAYKILGLQKDCSPEKVRAAFRELAKATHPDTQPGRSEASSSSHFVRVLAAYQILADPRKRALYDAQLAAREEAQNKQEFYQWQRYRTRDHFKRRKSVDQQVDQSEAEGDSADHHARVNEPERQEFVCPETEVVEWLKGYRSAVTSAVHRREIGVGGGLMEGVRGELGSALRKAYHGPPVYEENGIPVCFEAEERAEPHVGTDILQLVSGHNLFGFVRAHQQPTLEDFQCRVRVIDGTTRVNASEFKTEHSHVNFSNHNTLGHQVHSHAMHNDREDTGNEAVESEYVDLELHLFGKVVARASRVQPKVDGCSTDGLRPTDCIYVYSIAAQENLKASEDKSRTLNSAPNLLGTIHGLGDVNPRLVCAVHGPDGKLTHKIVQHRSPLVKHMTWFKEGGSCECRCRRASLLPSRYWIFAPRSATHNIGGWYIESWNTQVRHVKYHSGESGDKYGVISSTDQGNLSKIDPAMYIFATAYKTLDEEAAKRRKFSKFIEFSTMISTVMLWCRSKFKVS</sequence>
<dbReference type="Gramene" id="Pp3c5_10140V3.6">
    <property type="protein sequence ID" value="Pp3c5_10140V3.6"/>
    <property type="gene ID" value="Pp3c5_10140"/>
</dbReference>
<dbReference type="PaxDb" id="3218-PP1S64_209V6.1"/>
<name>A0A2K1KJ58_PHYPA</name>
<evidence type="ECO:0000256" key="1">
    <source>
        <dbReference type="SAM" id="MobiDB-lite"/>
    </source>
</evidence>
<dbReference type="PANTHER" id="PTHR45286">
    <property type="entry name" value="CHAPERONE DNAJ-DOMAIN SUPERFAMILY PROTEIN"/>
    <property type="match status" value="1"/>
</dbReference>
<dbReference type="GeneID" id="112282998"/>
<dbReference type="InterPro" id="IPR018253">
    <property type="entry name" value="DnaJ_domain_CS"/>
</dbReference>
<feature type="compositionally biased region" description="Basic and acidic residues" evidence="1">
    <location>
        <begin position="134"/>
        <end position="147"/>
    </location>
</feature>
<keyword evidence="5" id="KW-1185">Reference proteome</keyword>
<reference evidence="3 5" key="2">
    <citation type="journal article" date="2018" name="Plant J.">
        <title>The Physcomitrella patens chromosome-scale assembly reveals moss genome structure and evolution.</title>
        <authorList>
            <person name="Lang D."/>
            <person name="Ullrich K.K."/>
            <person name="Murat F."/>
            <person name="Fuchs J."/>
            <person name="Jenkins J."/>
            <person name="Haas F.B."/>
            <person name="Piednoel M."/>
            <person name="Gundlach H."/>
            <person name="Van Bel M."/>
            <person name="Meyberg R."/>
            <person name="Vives C."/>
            <person name="Morata J."/>
            <person name="Symeonidi A."/>
            <person name="Hiss M."/>
            <person name="Muchero W."/>
            <person name="Kamisugi Y."/>
            <person name="Saleh O."/>
            <person name="Blanc G."/>
            <person name="Decker E.L."/>
            <person name="van Gessel N."/>
            <person name="Grimwood J."/>
            <person name="Hayes R.D."/>
            <person name="Graham S.W."/>
            <person name="Gunter L.E."/>
            <person name="McDaniel S.F."/>
            <person name="Hoernstein S.N.W."/>
            <person name="Larsson A."/>
            <person name="Li F.W."/>
            <person name="Perroud P.F."/>
            <person name="Phillips J."/>
            <person name="Ranjan P."/>
            <person name="Rokshar D.S."/>
            <person name="Rothfels C.J."/>
            <person name="Schneider L."/>
            <person name="Shu S."/>
            <person name="Stevenson D.W."/>
            <person name="Thummler F."/>
            <person name="Tillich M."/>
            <person name="Villarreal Aguilar J.C."/>
            <person name="Widiez T."/>
            <person name="Wong G.K."/>
            <person name="Wymore A."/>
            <person name="Zhang Y."/>
            <person name="Zimmer A.D."/>
            <person name="Quatrano R.S."/>
            <person name="Mayer K.F.X."/>
            <person name="Goodstein D."/>
            <person name="Casacuberta J.M."/>
            <person name="Vandepoele K."/>
            <person name="Reski R."/>
            <person name="Cuming A.C."/>
            <person name="Tuskan G.A."/>
            <person name="Maumus F."/>
            <person name="Salse J."/>
            <person name="Schmutz J."/>
            <person name="Rensing S.A."/>
        </authorList>
    </citation>
    <scope>NUCLEOTIDE SEQUENCE [LARGE SCALE GENOMIC DNA]</scope>
    <source>
        <strain evidence="4 5">cv. Gransden 2004</strain>
    </source>
</reference>
<dbReference type="STRING" id="3218.A0A2K1KJ58"/>
<dbReference type="Gene3D" id="1.10.287.110">
    <property type="entry name" value="DnaJ domain"/>
    <property type="match status" value="1"/>
</dbReference>
<dbReference type="PROSITE" id="PS50076">
    <property type="entry name" value="DNAJ_2"/>
    <property type="match status" value="1"/>
</dbReference>
<dbReference type="RefSeq" id="XP_024377046.1">
    <property type="nucleotide sequence ID" value="XM_024521278.2"/>
</dbReference>
<dbReference type="Pfam" id="PF00226">
    <property type="entry name" value="DnaJ"/>
    <property type="match status" value="1"/>
</dbReference>
<dbReference type="EnsemblPlants" id="Pp3c5_10140V3.1">
    <property type="protein sequence ID" value="Pp3c5_10140V3.1"/>
    <property type="gene ID" value="Pp3c5_10140"/>
</dbReference>
<evidence type="ECO:0000313" key="3">
    <source>
        <dbReference type="EMBL" id="PNR53803.1"/>
    </source>
</evidence>
<dbReference type="InterPro" id="IPR001623">
    <property type="entry name" value="DnaJ_domain"/>
</dbReference>
<organism evidence="3">
    <name type="scientific">Physcomitrium patens</name>
    <name type="common">Spreading-leaved earth moss</name>
    <name type="synonym">Physcomitrella patens</name>
    <dbReference type="NCBI Taxonomy" id="3218"/>
    <lineage>
        <taxon>Eukaryota</taxon>
        <taxon>Viridiplantae</taxon>
        <taxon>Streptophyta</taxon>
        <taxon>Embryophyta</taxon>
        <taxon>Bryophyta</taxon>
        <taxon>Bryophytina</taxon>
        <taxon>Bryopsida</taxon>
        <taxon>Funariidae</taxon>
        <taxon>Funariales</taxon>
        <taxon>Funariaceae</taxon>
        <taxon>Physcomitrium</taxon>
    </lineage>
</organism>
<dbReference type="Gramene" id="Pp3c5_10140V3.1">
    <property type="protein sequence ID" value="Pp3c5_10140V3.1"/>
    <property type="gene ID" value="Pp3c5_10140"/>
</dbReference>
<dbReference type="OrthoDB" id="445556at2759"/>
<proteinExistence type="predicted"/>
<dbReference type="CDD" id="cd06257">
    <property type="entry name" value="DnaJ"/>
    <property type="match status" value="1"/>
</dbReference>
<reference evidence="3 5" key="1">
    <citation type="journal article" date="2008" name="Science">
        <title>The Physcomitrella genome reveals evolutionary insights into the conquest of land by plants.</title>
        <authorList>
            <person name="Rensing S."/>
            <person name="Lang D."/>
            <person name="Zimmer A."/>
            <person name="Terry A."/>
            <person name="Salamov A."/>
            <person name="Shapiro H."/>
            <person name="Nishiyama T."/>
            <person name="Perroud P.-F."/>
            <person name="Lindquist E."/>
            <person name="Kamisugi Y."/>
            <person name="Tanahashi T."/>
            <person name="Sakakibara K."/>
            <person name="Fujita T."/>
            <person name="Oishi K."/>
            <person name="Shin-I T."/>
            <person name="Kuroki Y."/>
            <person name="Toyoda A."/>
            <person name="Suzuki Y."/>
            <person name="Hashimoto A."/>
            <person name="Yamaguchi K."/>
            <person name="Sugano A."/>
            <person name="Kohara Y."/>
            <person name="Fujiyama A."/>
            <person name="Anterola A."/>
            <person name="Aoki S."/>
            <person name="Ashton N."/>
            <person name="Barbazuk W.B."/>
            <person name="Barker E."/>
            <person name="Bennetzen J."/>
            <person name="Bezanilla M."/>
            <person name="Blankenship R."/>
            <person name="Cho S.H."/>
            <person name="Dutcher S."/>
            <person name="Estelle M."/>
            <person name="Fawcett J.A."/>
            <person name="Gundlach H."/>
            <person name="Hanada K."/>
            <person name="Heyl A."/>
            <person name="Hicks K.A."/>
            <person name="Hugh J."/>
            <person name="Lohr M."/>
            <person name="Mayer K."/>
            <person name="Melkozernov A."/>
            <person name="Murata T."/>
            <person name="Nelson D."/>
            <person name="Pils B."/>
            <person name="Prigge M."/>
            <person name="Reiss B."/>
            <person name="Renner T."/>
            <person name="Rombauts S."/>
            <person name="Rushton P."/>
            <person name="Sanderfoot A."/>
            <person name="Schween G."/>
            <person name="Shiu S.-H."/>
            <person name="Stueber K."/>
            <person name="Theodoulou F.L."/>
            <person name="Tu H."/>
            <person name="Van de Peer Y."/>
            <person name="Verrier P.J."/>
            <person name="Waters E."/>
            <person name="Wood A."/>
            <person name="Yang L."/>
            <person name="Cove D."/>
            <person name="Cuming A."/>
            <person name="Hasebe M."/>
            <person name="Lucas S."/>
            <person name="Mishler D.B."/>
            <person name="Reski R."/>
            <person name="Grigoriev I."/>
            <person name="Quatrano R.S."/>
            <person name="Boore J.L."/>
        </authorList>
    </citation>
    <scope>NUCLEOTIDE SEQUENCE [LARGE SCALE GENOMIC DNA]</scope>
    <source>
        <strain evidence="4 5">cv. Gransden 2004</strain>
    </source>
</reference>
<protein>
    <recommendedName>
        <fullName evidence="2">J domain-containing protein</fullName>
    </recommendedName>
</protein>
<feature type="domain" description="J" evidence="2">
    <location>
        <begin position="24"/>
        <end position="91"/>
    </location>
</feature>
<feature type="region of interest" description="Disordered" evidence="1">
    <location>
        <begin position="117"/>
        <end position="147"/>
    </location>
</feature>
<dbReference type="SUPFAM" id="SSF46565">
    <property type="entry name" value="Chaperone J-domain"/>
    <property type="match status" value="1"/>
</dbReference>
<dbReference type="PANTHER" id="PTHR45286:SF1">
    <property type="entry name" value="CHAPERONE DNAJ-DOMAIN SUPERFAMILY PROTEIN"/>
    <property type="match status" value="1"/>
</dbReference>
<accession>A0A2K1KJ58</accession>
<dbReference type="OMA" id="WYQVGDK"/>
<dbReference type="EMBL" id="ABEU02000005">
    <property type="protein sequence ID" value="PNR53803.1"/>
    <property type="molecule type" value="Genomic_DNA"/>
</dbReference>
<dbReference type="Proteomes" id="UP000006727">
    <property type="component" value="Chromosome 5"/>
</dbReference>
<dbReference type="PROSITE" id="PS00636">
    <property type="entry name" value="DNAJ_1"/>
    <property type="match status" value="1"/>
</dbReference>
<reference evidence="4" key="3">
    <citation type="submission" date="2020-12" db="UniProtKB">
        <authorList>
            <consortium name="EnsemblPlants"/>
        </authorList>
    </citation>
    <scope>IDENTIFICATION</scope>
</reference>
<evidence type="ECO:0000313" key="5">
    <source>
        <dbReference type="Proteomes" id="UP000006727"/>
    </source>
</evidence>
<dbReference type="PRINTS" id="PR00625">
    <property type="entry name" value="JDOMAIN"/>
</dbReference>